<dbReference type="EMBL" id="FUWJ01000001">
    <property type="protein sequence ID" value="SJZ60926.1"/>
    <property type="molecule type" value="Genomic_DNA"/>
</dbReference>
<dbReference type="InterPro" id="IPR000847">
    <property type="entry name" value="LysR_HTH_N"/>
</dbReference>
<proteinExistence type="inferred from homology"/>
<dbReference type="PRINTS" id="PR00039">
    <property type="entry name" value="HTHLYSR"/>
</dbReference>
<accession>A0A1T4M205</accession>
<evidence type="ECO:0000313" key="7">
    <source>
        <dbReference type="Proteomes" id="UP000190092"/>
    </source>
</evidence>
<dbReference type="GO" id="GO:0003700">
    <property type="term" value="F:DNA-binding transcription factor activity"/>
    <property type="evidence" value="ECO:0007669"/>
    <property type="project" value="InterPro"/>
</dbReference>
<keyword evidence="3 6" id="KW-0238">DNA-binding</keyword>
<reference evidence="7" key="1">
    <citation type="submission" date="2017-02" db="EMBL/GenBank/DDBJ databases">
        <authorList>
            <person name="Varghese N."/>
            <person name="Submissions S."/>
        </authorList>
    </citation>
    <scope>NUCLEOTIDE SEQUENCE [LARGE SCALE GENOMIC DNA]</scope>
    <source>
        <strain evidence="7">ATCC 27094</strain>
    </source>
</reference>
<evidence type="ECO:0000256" key="1">
    <source>
        <dbReference type="ARBA" id="ARBA00009437"/>
    </source>
</evidence>
<keyword evidence="4" id="KW-0804">Transcription</keyword>
<dbReference type="AlphaFoldDB" id="A0A1T4M205"/>
<dbReference type="PANTHER" id="PTHR30346">
    <property type="entry name" value="TRANSCRIPTIONAL DUAL REGULATOR HCAR-RELATED"/>
    <property type="match status" value="1"/>
</dbReference>
<dbReference type="InterPro" id="IPR005119">
    <property type="entry name" value="LysR_subst-bd"/>
</dbReference>
<dbReference type="OrthoDB" id="7282659at2"/>
<dbReference type="PANTHER" id="PTHR30346:SF0">
    <property type="entry name" value="HCA OPERON TRANSCRIPTIONAL ACTIVATOR HCAR"/>
    <property type="match status" value="1"/>
</dbReference>
<dbReference type="GO" id="GO:0032993">
    <property type="term" value="C:protein-DNA complex"/>
    <property type="evidence" value="ECO:0007669"/>
    <property type="project" value="TreeGrafter"/>
</dbReference>
<feature type="domain" description="HTH lysR-type" evidence="5">
    <location>
        <begin position="40"/>
        <end position="88"/>
    </location>
</feature>
<sequence length="331" mass="36691">MHRNSQSRALPKDVTSALVGRHLLATPEWNISLRSVWHSIVAAEQLSFHRAASVLGTDQSVVSRKIRALEDQLGVSLFERNRAGVRLTRAGKEFINQAKSALSDLDYAVKSARCAGNGSRGQLRIGFFCSLAAGFLRQLLVEFARAHKTVTIDVSHGAPRDHIQQIRDRAMDIAFFTGHPELPDCDVELLWHERVFCVVPEGHPLGSVEAVDWSRLRNETFIVSHDEPGPEIHEYLIMRLATVGFHPKIRRLAVCRESLIHLVAMGFGLTLTSESTIATPFRGVMFKPICGQTDVLPCVGVWSPANDNPALRRFVSLARALKTARAAARPE</sequence>
<dbReference type="InterPro" id="IPR036390">
    <property type="entry name" value="WH_DNA-bd_sf"/>
</dbReference>
<dbReference type="STRING" id="225324.SAMN02745126_01835"/>
<protein>
    <submittedName>
        <fullName evidence="6">DNA-binding transcriptional regulator, LysR family</fullName>
    </submittedName>
</protein>
<dbReference type="CDD" id="cd08414">
    <property type="entry name" value="PBP2_LTTR_aromatics_like"/>
    <property type="match status" value="1"/>
</dbReference>
<dbReference type="InterPro" id="IPR036388">
    <property type="entry name" value="WH-like_DNA-bd_sf"/>
</dbReference>
<evidence type="ECO:0000259" key="5">
    <source>
        <dbReference type="PROSITE" id="PS50931"/>
    </source>
</evidence>
<keyword evidence="7" id="KW-1185">Reference proteome</keyword>
<comment type="similarity">
    <text evidence="1">Belongs to the LysR transcriptional regulatory family.</text>
</comment>
<dbReference type="SUPFAM" id="SSF46785">
    <property type="entry name" value="Winged helix' DNA-binding domain"/>
    <property type="match status" value="1"/>
</dbReference>
<evidence type="ECO:0000313" key="6">
    <source>
        <dbReference type="EMBL" id="SJZ60926.1"/>
    </source>
</evidence>
<dbReference type="Gene3D" id="3.40.190.10">
    <property type="entry name" value="Periplasmic binding protein-like II"/>
    <property type="match status" value="2"/>
</dbReference>
<dbReference type="GO" id="GO:0003677">
    <property type="term" value="F:DNA binding"/>
    <property type="evidence" value="ECO:0007669"/>
    <property type="project" value="UniProtKB-KW"/>
</dbReference>
<evidence type="ECO:0000256" key="2">
    <source>
        <dbReference type="ARBA" id="ARBA00023015"/>
    </source>
</evidence>
<dbReference type="Proteomes" id="UP000190092">
    <property type="component" value="Unassembled WGS sequence"/>
</dbReference>
<dbReference type="SUPFAM" id="SSF53850">
    <property type="entry name" value="Periplasmic binding protein-like II"/>
    <property type="match status" value="1"/>
</dbReference>
<organism evidence="6 7">
    <name type="scientific">Enhydrobacter aerosaccus</name>
    <dbReference type="NCBI Taxonomy" id="225324"/>
    <lineage>
        <taxon>Bacteria</taxon>
        <taxon>Pseudomonadati</taxon>
        <taxon>Pseudomonadota</taxon>
        <taxon>Alphaproteobacteria</taxon>
        <taxon>Hyphomicrobiales</taxon>
        <taxon>Enhydrobacter</taxon>
    </lineage>
</organism>
<gene>
    <name evidence="6" type="ORF">SAMN02745126_01835</name>
</gene>
<keyword evidence="2" id="KW-0805">Transcription regulation</keyword>
<evidence type="ECO:0000256" key="3">
    <source>
        <dbReference type="ARBA" id="ARBA00023125"/>
    </source>
</evidence>
<evidence type="ECO:0000256" key="4">
    <source>
        <dbReference type="ARBA" id="ARBA00023163"/>
    </source>
</evidence>
<dbReference type="Pfam" id="PF00126">
    <property type="entry name" value="HTH_1"/>
    <property type="match status" value="1"/>
</dbReference>
<dbReference type="Gene3D" id="1.10.10.10">
    <property type="entry name" value="Winged helix-like DNA-binding domain superfamily/Winged helix DNA-binding domain"/>
    <property type="match status" value="1"/>
</dbReference>
<dbReference type="PROSITE" id="PS50931">
    <property type="entry name" value="HTH_LYSR"/>
    <property type="match status" value="1"/>
</dbReference>
<dbReference type="Pfam" id="PF03466">
    <property type="entry name" value="LysR_substrate"/>
    <property type="match status" value="1"/>
</dbReference>
<name>A0A1T4M205_9HYPH</name>